<reference evidence="3" key="2">
    <citation type="submission" date="2021-04" db="EMBL/GenBank/DDBJ databases">
        <authorList>
            <person name="Karlyshev A.V."/>
        </authorList>
    </citation>
    <scope>NUCLEOTIDE SEQUENCE</scope>
    <source>
        <strain evidence="3">LMG 29479</strain>
    </source>
</reference>
<evidence type="ECO:0000256" key="1">
    <source>
        <dbReference type="SAM" id="MobiDB-lite"/>
    </source>
</evidence>
<dbReference type="AlphaFoldDB" id="A0A8J8AX71"/>
<keyword evidence="2" id="KW-1133">Transmembrane helix</keyword>
<feature type="transmembrane region" description="Helical" evidence="2">
    <location>
        <begin position="325"/>
        <end position="343"/>
    </location>
</feature>
<keyword evidence="5" id="KW-1185">Reference proteome</keyword>
<comment type="caution">
    <text evidence="3">The sequence shown here is derived from an EMBL/GenBank/DDBJ whole genome shotgun (WGS) entry which is preliminary data.</text>
</comment>
<feature type="transmembrane region" description="Helical" evidence="2">
    <location>
        <begin position="149"/>
        <end position="174"/>
    </location>
</feature>
<feature type="transmembrane region" description="Helical" evidence="2">
    <location>
        <begin position="364"/>
        <end position="386"/>
    </location>
</feature>
<evidence type="ECO:0000313" key="3">
    <source>
        <dbReference type="EMBL" id="MBR0561369.1"/>
    </source>
</evidence>
<dbReference type="RefSeq" id="WP_211925335.1">
    <property type="nucleotide sequence ID" value="NZ_JAGQFT020000004.1"/>
</dbReference>
<evidence type="ECO:0000256" key="2">
    <source>
        <dbReference type="SAM" id="Phobius"/>
    </source>
</evidence>
<feature type="transmembrane region" description="Helical" evidence="2">
    <location>
        <begin position="230"/>
        <end position="260"/>
    </location>
</feature>
<dbReference type="EMBL" id="JAGQFT020000004">
    <property type="protein sequence ID" value="MBS7456941.1"/>
    <property type="molecule type" value="Genomic_DNA"/>
</dbReference>
<dbReference type="Proteomes" id="UP000675747">
    <property type="component" value="Unassembled WGS sequence"/>
</dbReference>
<proteinExistence type="predicted"/>
<keyword evidence="2" id="KW-0472">Membrane</keyword>
<evidence type="ECO:0000313" key="4">
    <source>
        <dbReference type="EMBL" id="MBS7456941.1"/>
    </source>
</evidence>
<feature type="region of interest" description="Disordered" evidence="1">
    <location>
        <begin position="1"/>
        <end position="20"/>
    </location>
</feature>
<sequence>MRGIEGEAAPAGTGRAGDAQAAHWHAIDAALAWNMRSQDRSPRHRLNRLARQESPTLEVWLGPDSATVGDVLLPVDTLAGMRRGHARRRPQRGHDPVIVLAHRGRLVLIDGTNRVNLHLDAGTDAPMRARVIELREPPRSRLLSPAMSFVAAMAIGAAAFVALLALHALAQGLACLGLGGELLGVGDFAYRCSAGAGLPALAGPVVVVVVAFAAYVGLAGRVPDPGLRVALGTLLVLGLAWVIGGMAIAALGGGGVFAVLAGAVPAGWETPTRIGLGGVALLGGVPLLRAAARRAPTWMPHLAIWLGASLVLLATGVTAPGPWPAAFAHALLWGPLALAGLLLPAGRRALLTAPRFALARSTGVAWIVAGSVATGAFAHLLGGLLAPA</sequence>
<organism evidence="3">
    <name type="scientific">Coralloluteibacterium stylophorae</name>
    <dbReference type="NCBI Taxonomy" id="1776034"/>
    <lineage>
        <taxon>Bacteria</taxon>
        <taxon>Pseudomonadati</taxon>
        <taxon>Pseudomonadota</taxon>
        <taxon>Gammaproteobacteria</taxon>
        <taxon>Lysobacterales</taxon>
        <taxon>Lysobacteraceae</taxon>
        <taxon>Coralloluteibacterium</taxon>
    </lineage>
</organism>
<reference evidence="4 5" key="1">
    <citation type="journal article" date="2021" name="Microbiol. Resour. Announc.">
        <title>Draft Genome Sequence of Coralloluteibacterium stylophorae LMG 29479T.</title>
        <authorList>
            <person name="Karlyshev A.V."/>
            <person name="Kudryashova E.B."/>
            <person name="Ariskina E.V."/>
            <person name="Conroy A.P."/>
            <person name="Abidueva E.Y."/>
        </authorList>
    </citation>
    <scope>NUCLEOTIDE SEQUENCE [LARGE SCALE GENOMIC DNA]</scope>
    <source>
        <strain evidence="4 5">LMG 29479</strain>
    </source>
</reference>
<evidence type="ECO:0000313" key="5">
    <source>
        <dbReference type="Proteomes" id="UP000675747"/>
    </source>
</evidence>
<protein>
    <submittedName>
        <fullName evidence="3">Uncharacterized protein</fullName>
    </submittedName>
</protein>
<dbReference type="EMBL" id="JAGQFT010000008">
    <property type="protein sequence ID" value="MBR0561369.1"/>
    <property type="molecule type" value="Genomic_DNA"/>
</dbReference>
<feature type="transmembrane region" description="Helical" evidence="2">
    <location>
        <begin position="194"/>
        <end position="218"/>
    </location>
</feature>
<feature type="transmembrane region" description="Helical" evidence="2">
    <location>
        <begin position="272"/>
        <end position="290"/>
    </location>
</feature>
<accession>A0A8J8AX71</accession>
<name>A0A8J8AX71_9GAMM</name>
<feature type="transmembrane region" description="Helical" evidence="2">
    <location>
        <begin position="302"/>
        <end position="319"/>
    </location>
</feature>
<gene>
    <name evidence="4" type="ORF">KB893_007315</name>
    <name evidence="3" type="ORF">KB893_02365</name>
</gene>
<keyword evidence="2" id="KW-0812">Transmembrane</keyword>